<dbReference type="GO" id="GO:0050660">
    <property type="term" value="F:flavin adenine dinucleotide binding"/>
    <property type="evidence" value="ECO:0007669"/>
    <property type="project" value="TreeGrafter"/>
</dbReference>
<comment type="cofactor">
    <cofactor evidence="5">
        <name>FAD</name>
        <dbReference type="ChEBI" id="CHEBI:57692"/>
    </cofactor>
    <text evidence="5">Binds 1 FAD per subunit.</text>
</comment>
<organism evidence="9 10">
    <name type="scientific">Caballeronia sordidicola</name>
    <name type="common">Burkholderia sordidicola</name>
    <dbReference type="NCBI Taxonomy" id="196367"/>
    <lineage>
        <taxon>Bacteria</taxon>
        <taxon>Pseudomonadati</taxon>
        <taxon>Pseudomonadota</taxon>
        <taxon>Betaproteobacteria</taxon>
        <taxon>Burkholderiales</taxon>
        <taxon>Burkholderiaceae</taxon>
        <taxon>Caballeronia</taxon>
    </lineage>
</organism>
<proteinExistence type="inferred from homology"/>
<accession>A0A226WTK7</accession>
<dbReference type="eggNOG" id="COG1249">
    <property type="taxonomic scope" value="Bacteria"/>
</dbReference>
<dbReference type="InterPro" id="IPR001100">
    <property type="entry name" value="Pyr_nuc-diS_OxRdtase"/>
</dbReference>
<dbReference type="InterPro" id="IPR023753">
    <property type="entry name" value="FAD/NAD-binding_dom"/>
</dbReference>
<evidence type="ECO:0000256" key="1">
    <source>
        <dbReference type="ARBA" id="ARBA00007532"/>
    </source>
</evidence>
<feature type="binding site" evidence="5">
    <location>
        <begin position="156"/>
        <end position="158"/>
    </location>
    <ligand>
        <name>FAD</name>
        <dbReference type="ChEBI" id="CHEBI:57692"/>
    </ligand>
</feature>
<evidence type="ECO:0000313" key="9">
    <source>
        <dbReference type="EMBL" id="OXC73928.1"/>
    </source>
</evidence>
<dbReference type="InterPro" id="IPR016156">
    <property type="entry name" value="FAD/NAD-linked_Rdtase_dimer_sf"/>
</dbReference>
<dbReference type="Proteomes" id="UP000214720">
    <property type="component" value="Unassembled WGS sequence"/>
</dbReference>
<dbReference type="Gene3D" id="3.50.50.60">
    <property type="entry name" value="FAD/NAD(P)-binding domain"/>
    <property type="match status" value="2"/>
</dbReference>
<keyword evidence="2" id="KW-0285">Flavoprotein</keyword>
<evidence type="ECO:0000313" key="10">
    <source>
        <dbReference type="Proteomes" id="UP000214720"/>
    </source>
</evidence>
<evidence type="ECO:0000256" key="6">
    <source>
        <dbReference type="PIRSR" id="PIRSR000350-4"/>
    </source>
</evidence>
<feature type="binding site" evidence="5">
    <location>
        <position position="66"/>
    </location>
    <ligand>
        <name>FAD</name>
        <dbReference type="ChEBI" id="CHEBI:57692"/>
    </ligand>
</feature>
<dbReference type="SUPFAM" id="SSF55424">
    <property type="entry name" value="FAD/NAD-linked reductases, dimerisation (C-terminal) domain"/>
    <property type="match status" value="1"/>
</dbReference>
<dbReference type="GO" id="GO:0003955">
    <property type="term" value="F:NAD(P)H dehydrogenase (quinone) activity"/>
    <property type="evidence" value="ECO:0007669"/>
    <property type="project" value="TreeGrafter"/>
</dbReference>
<dbReference type="SUPFAM" id="SSF51905">
    <property type="entry name" value="FAD/NAD(P)-binding domain"/>
    <property type="match status" value="1"/>
</dbReference>
<dbReference type="PRINTS" id="PR00368">
    <property type="entry name" value="FADPNR"/>
</dbReference>
<feature type="domain" description="FAD/NAD(P)-binding" evidence="8">
    <location>
        <begin position="21"/>
        <end position="335"/>
    </location>
</feature>
<dbReference type="PRINTS" id="PR00411">
    <property type="entry name" value="PNDRDTASEI"/>
</dbReference>
<dbReference type="PIRSF" id="PIRSF000350">
    <property type="entry name" value="Mercury_reductase_MerA"/>
    <property type="match status" value="1"/>
</dbReference>
<gene>
    <name evidence="9" type="ORF">BSU04_34215</name>
</gene>
<dbReference type="AlphaFoldDB" id="A0A226WTK7"/>
<feature type="binding site" evidence="5">
    <location>
        <position position="325"/>
    </location>
    <ligand>
        <name>FAD</name>
        <dbReference type="ChEBI" id="CHEBI:57692"/>
    </ligand>
</feature>
<dbReference type="InterPro" id="IPR036188">
    <property type="entry name" value="FAD/NAD-bd_sf"/>
</dbReference>
<dbReference type="InterPro" id="IPR004099">
    <property type="entry name" value="Pyr_nucl-diS_OxRdtase_dimer"/>
</dbReference>
<feature type="binding site" evidence="5">
    <location>
        <begin position="193"/>
        <end position="200"/>
    </location>
    <ligand>
        <name>NAD(+)</name>
        <dbReference type="ChEBI" id="CHEBI:57540"/>
    </ligand>
</feature>
<evidence type="ECO:0000256" key="5">
    <source>
        <dbReference type="PIRSR" id="PIRSR000350-3"/>
    </source>
</evidence>
<evidence type="ECO:0000259" key="8">
    <source>
        <dbReference type="Pfam" id="PF07992"/>
    </source>
</evidence>
<feature type="domain" description="Pyridine nucleotide-disulphide oxidoreductase dimerisation" evidence="7">
    <location>
        <begin position="363"/>
        <end position="467"/>
    </location>
</feature>
<evidence type="ECO:0000256" key="3">
    <source>
        <dbReference type="ARBA" id="ARBA00022827"/>
    </source>
</evidence>
<reference evidence="10" key="1">
    <citation type="submission" date="2017-01" db="EMBL/GenBank/DDBJ databases">
        <title>Genome Analysis of Deinococcus marmoris KOPRI26562.</title>
        <authorList>
            <person name="Kim J.H."/>
            <person name="Oh H.-M."/>
        </authorList>
    </citation>
    <scope>NUCLEOTIDE SEQUENCE [LARGE SCALE GENOMIC DNA]</scope>
    <source>
        <strain evidence="10">PAMC 26633</strain>
    </source>
</reference>
<evidence type="ECO:0000256" key="2">
    <source>
        <dbReference type="ARBA" id="ARBA00022630"/>
    </source>
</evidence>
<keyword evidence="5" id="KW-0547">Nucleotide-binding</keyword>
<evidence type="ECO:0000259" key="7">
    <source>
        <dbReference type="Pfam" id="PF02852"/>
    </source>
</evidence>
<keyword evidence="3 5" id="KW-0274">FAD</keyword>
<dbReference type="PANTHER" id="PTHR43014:SF4">
    <property type="entry name" value="PYRIDINE NUCLEOTIDE-DISULFIDE OXIDOREDUCTASE RCLA-RELATED"/>
    <property type="match status" value="1"/>
</dbReference>
<protein>
    <submittedName>
        <fullName evidence="9">Dihydrolipoamide dehydrogenase</fullName>
    </submittedName>
</protein>
<dbReference type="NCBIfam" id="NF004939">
    <property type="entry name" value="PRK06292.1-1"/>
    <property type="match status" value="1"/>
</dbReference>
<feature type="disulfide bond" description="Redox-active" evidence="6">
    <location>
        <begin position="57"/>
        <end position="62"/>
    </location>
</feature>
<dbReference type="PANTHER" id="PTHR43014">
    <property type="entry name" value="MERCURIC REDUCTASE"/>
    <property type="match status" value="1"/>
</dbReference>
<comment type="similarity">
    <text evidence="1">Belongs to the class-I pyridine nucleotide-disulfide oxidoreductase family.</text>
</comment>
<dbReference type="Pfam" id="PF07992">
    <property type="entry name" value="Pyr_redox_2"/>
    <property type="match status" value="1"/>
</dbReference>
<keyword evidence="5" id="KW-0520">NAD</keyword>
<name>A0A226WTK7_CABSO</name>
<dbReference type="Gene3D" id="3.30.390.30">
    <property type="match status" value="1"/>
</dbReference>
<feature type="active site" description="Proton acceptor" evidence="4">
    <location>
        <position position="457"/>
    </location>
</feature>
<sequence length="492" mass="53305">MFGRRLERIQSRVSMKQIKVDVAVIGAGTAGMAAYRAARQAGKQVVLIEGAEFGTTCARVGCMPSKLLIAAANGLHDAKAQAPRGIEGTHALEANGEHVLAYVRSERDHFVKGVLKETDSFAQDTIIRGFARFESRNVILVDDFARVEATSVVIATGSASIVPDDFKQFGDRLITSDDVFGLKTLPKRCAVFGAGPIALELGQAFARLGVDVFMFSQKNQVGALTDIPVRDALIEALQQEFYLDPDATILEKSMQDGEPTIRFKALDGTERTERFDWVLVATGRKPQLTSLQLEKTGIELNDKGVPLFNEQSMQCGDSSIFMAGDCDGTRPFLSDAADEGKLAGDNAACFPDVHSVKRKVPFSIVFCEPQVASVGASYDDLDKQMTVTGTVSFETQGRSRVLRQNRGLLHVYAHAKTGKLLGAQGCGPAAEHLGHLIAWALQLDLSVEDMLKLPFYHPVIEEGLRTALKEANKKCFEARAQTAPELPNAAGC</sequence>
<evidence type="ECO:0000256" key="4">
    <source>
        <dbReference type="PIRSR" id="PIRSR000350-2"/>
    </source>
</evidence>
<dbReference type="EMBL" id="MTHB01000234">
    <property type="protein sequence ID" value="OXC73928.1"/>
    <property type="molecule type" value="Genomic_DNA"/>
</dbReference>
<comment type="caution">
    <text evidence="9">The sequence shown here is derived from an EMBL/GenBank/DDBJ whole genome shotgun (WGS) entry which is preliminary data.</text>
</comment>
<dbReference type="Pfam" id="PF02852">
    <property type="entry name" value="Pyr_redox_dim"/>
    <property type="match status" value="1"/>
</dbReference>
<feature type="binding site" evidence="5">
    <location>
        <position position="283"/>
    </location>
    <ligand>
        <name>NAD(+)</name>
        <dbReference type="ChEBI" id="CHEBI:57540"/>
    </ligand>
</feature>